<organism evidence="14 15">
    <name type="scientific">Dillenia turbinata</name>
    <dbReference type="NCBI Taxonomy" id="194707"/>
    <lineage>
        <taxon>Eukaryota</taxon>
        <taxon>Viridiplantae</taxon>
        <taxon>Streptophyta</taxon>
        <taxon>Embryophyta</taxon>
        <taxon>Tracheophyta</taxon>
        <taxon>Spermatophyta</taxon>
        <taxon>Magnoliopsida</taxon>
        <taxon>eudicotyledons</taxon>
        <taxon>Gunneridae</taxon>
        <taxon>Pentapetalae</taxon>
        <taxon>Dilleniales</taxon>
        <taxon>Dilleniaceae</taxon>
        <taxon>Dillenia</taxon>
    </lineage>
</organism>
<keyword evidence="10 11" id="KW-0143">Chaperone</keyword>
<evidence type="ECO:0000256" key="11">
    <source>
        <dbReference type="RuleBase" id="RU362126"/>
    </source>
</evidence>
<keyword evidence="15" id="KW-1185">Reference proteome</keyword>
<evidence type="ECO:0000313" key="14">
    <source>
        <dbReference type="EMBL" id="KAK6914532.1"/>
    </source>
</evidence>
<feature type="region of interest" description="Disordered" evidence="12">
    <location>
        <begin position="235"/>
        <end position="258"/>
    </location>
</feature>
<dbReference type="InterPro" id="IPR001580">
    <property type="entry name" value="Calret/calnex"/>
</dbReference>
<evidence type="ECO:0000256" key="9">
    <source>
        <dbReference type="ARBA" id="ARBA00022837"/>
    </source>
</evidence>
<protein>
    <recommendedName>
        <fullName evidence="13">DUF936 domain-containing protein</fullName>
    </recommendedName>
</protein>
<dbReference type="InterPro" id="IPR009033">
    <property type="entry name" value="Calreticulin/calnexin_P_dom_sf"/>
</dbReference>
<keyword evidence="3" id="KW-0479">Metal-binding</keyword>
<dbReference type="EMBL" id="JBAMMX010000026">
    <property type="protein sequence ID" value="KAK6914532.1"/>
    <property type="molecule type" value="Genomic_DNA"/>
</dbReference>
<dbReference type="InterPro" id="IPR048297">
    <property type="entry name" value="DUF936_dom_pln"/>
</dbReference>
<keyword evidence="9" id="KW-0106">Calcium</keyword>
<evidence type="ECO:0000256" key="7">
    <source>
        <dbReference type="ARBA" id="ARBA00022824"/>
    </source>
</evidence>
<evidence type="ECO:0000256" key="3">
    <source>
        <dbReference type="ARBA" id="ARBA00022723"/>
    </source>
</evidence>
<evidence type="ECO:0000313" key="15">
    <source>
        <dbReference type="Proteomes" id="UP001370490"/>
    </source>
</evidence>
<dbReference type="Gene3D" id="2.10.250.10">
    <property type="entry name" value="Calreticulin/calnexin, P domain"/>
    <property type="match status" value="1"/>
</dbReference>
<dbReference type="Proteomes" id="UP001370490">
    <property type="component" value="Unassembled WGS sequence"/>
</dbReference>
<evidence type="ECO:0000256" key="8">
    <source>
        <dbReference type="ARBA" id="ARBA00022833"/>
    </source>
</evidence>
<dbReference type="PANTHER" id="PTHR31928">
    <property type="entry name" value="EXPRESSED PROTEIN"/>
    <property type="match status" value="1"/>
</dbReference>
<dbReference type="PRINTS" id="PR00626">
    <property type="entry name" value="CALRETICULIN"/>
</dbReference>
<dbReference type="GO" id="GO:0030246">
    <property type="term" value="F:carbohydrate binding"/>
    <property type="evidence" value="ECO:0007669"/>
    <property type="project" value="UniProtKB-KW"/>
</dbReference>
<comment type="subcellular location">
    <subcellularLocation>
        <location evidence="1">Endoplasmic reticulum lumen</location>
    </subcellularLocation>
</comment>
<dbReference type="InterPro" id="IPR010341">
    <property type="entry name" value="DUF936_pln"/>
</dbReference>
<sequence>MSRSSLLQVVSIVPALTGGKLFPNQGFYLKVSDSSHATYVSYPYEYDDLISSNKIQLGEFSHVEPFESASLVPVLCWVRPIPGWHPCAPRPSVSSEKSSSKEVKKVQTSGRSMKDKIHMSTKKVTANGAPEDHDNTEMLHKNAAVEAMQEASATETLLHYGWHSCWALSDWKRVEGKSRHVLSTLLENGWEIPMIKFLPTSAPSSIYNESFFFSQPADWDDCEYIDDPNDTKQQGYDSIPAEIPDPKAKKPDSWHEEEDGIWRQPKVPNPAYKGPWKRKKIKNPNFMGKWKIPRIDNIVDAFVIISSPLRERKSNLPPIMFVSTILNEKYPAFTVVFGGIFNCSTSEKFPFAALDPFNFINPVCLHSAEFEDDPLCIEPIKYKLRQAVLQYFPLIACCEYFKSFTMFQLSKQILDRRSVVLDADIEPILAEKEAFERAEKVRSAHDKGVPTQALTYLTGYPRIKAIVGVADVVFSTSVANSLLGNGRNSITRK</sequence>
<evidence type="ECO:0000256" key="6">
    <source>
        <dbReference type="ARBA" id="ARBA00022737"/>
    </source>
</evidence>
<gene>
    <name evidence="14" type="ORF">RJ641_021853</name>
</gene>
<evidence type="ECO:0000256" key="1">
    <source>
        <dbReference type="ARBA" id="ARBA00004319"/>
    </source>
</evidence>
<name>A0AAN8URU9_9MAGN</name>
<accession>A0AAN8URU9</accession>
<keyword evidence="6" id="KW-0677">Repeat</keyword>
<proteinExistence type="inferred from homology"/>
<evidence type="ECO:0000256" key="12">
    <source>
        <dbReference type="SAM" id="MobiDB-lite"/>
    </source>
</evidence>
<keyword evidence="8" id="KW-0862">Zinc</keyword>
<feature type="compositionally biased region" description="Basic and acidic residues" evidence="12">
    <location>
        <begin position="244"/>
        <end position="254"/>
    </location>
</feature>
<dbReference type="SUPFAM" id="SSF63887">
    <property type="entry name" value="P-domain of calnexin/calreticulin"/>
    <property type="match status" value="1"/>
</dbReference>
<keyword evidence="4" id="KW-0732">Signal</keyword>
<dbReference type="Pfam" id="PF06075">
    <property type="entry name" value="DUF936"/>
    <property type="match status" value="1"/>
</dbReference>
<feature type="region of interest" description="Disordered" evidence="12">
    <location>
        <begin position="89"/>
        <end position="115"/>
    </location>
</feature>
<keyword evidence="7 11" id="KW-0256">Endoplasmic reticulum</keyword>
<dbReference type="PANTHER" id="PTHR31928:SF4">
    <property type="entry name" value="OS08G0541500 PROTEIN"/>
    <property type="match status" value="1"/>
</dbReference>
<dbReference type="Pfam" id="PF00262">
    <property type="entry name" value="Calreticulin"/>
    <property type="match status" value="1"/>
</dbReference>
<reference evidence="14 15" key="1">
    <citation type="submission" date="2023-12" db="EMBL/GenBank/DDBJ databases">
        <title>A high-quality genome assembly for Dillenia turbinata (Dilleniales).</title>
        <authorList>
            <person name="Chanderbali A."/>
        </authorList>
    </citation>
    <scope>NUCLEOTIDE SEQUENCE [LARGE SCALE GENOMIC DNA]</scope>
    <source>
        <strain evidence="14">LSX21</strain>
        <tissue evidence="14">Leaf</tissue>
    </source>
</reference>
<evidence type="ECO:0000256" key="5">
    <source>
        <dbReference type="ARBA" id="ARBA00022734"/>
    </source>
</evidence>
<dbReference type="AlphaFoldDB" id="A0AAN8URU9"/>
<evidence type="ECO:0000259" key="13">
    <source>
        <dbReference type="Pfam" id="PF06075"/>
    </source>
</evidence>
<evidence type="ECO:0000256" key="4">
    <source>
        <dbReference type="ARBA" id="ARBA00022729"/>
    </source>
</evidence>
<dbReference type="GO" id="GO:0051082">
    <property type="term" value="F:unfolded protein binding"/>
    <property type="evidence" value="ECO:0007669"/>
    <property type="project" value="InterPro"/>
</dbReference>
<evidence type="ECO:0000256" key="2">
    <source>
        <dbReference type="ARBA" id="ARBA00010983"/>
    </source>
</evidence>
<keyword evidence="5" id="KW-0430">Lectin</keyword>
<comment type="caution">
    <text evidence="14">The sequence shown here is derived from an EMBL/GenBank/DDBJ whole genome shotgun (WGS) entry which is preliminary data.</text>
</comment>
<dbReference type="GO" id="GO:0005509">
    <property type="term" value="F:calcium ion binding"/>
    <property type="evidence" value="ECO:0007669"/>
    <property type="project" value="InterPro"/>
</dbReference>
<comment type="similarity">
    <text evidence="2 11">Belongs to the calreticulin family.</text>
</comment>
<evidence type="ECO:0000256" key="10">
    <source>
        <dbReference type="ARBA" id="ARBA00023186"/>
    </source>
</evidence>
<dbReference type="FunFam" id="2.10.250.10:FF:000002">
    <property type="entry name" value="Calreticulin"/>
    <property type="match status" value="1"/>
</dbReference>
<feature type="domain" description="DUF936" evidence="13">
    <location>
        <begin position="2"/>
        <end position="91"/>
    </location>
</feature>
<dbReference type="GO" id="GO:0006457">
    <property type="term" value="P:protein folding"/>
    <property type="evidence" value="ECO:0007669"/>
    <property type="project" value="InterPro"/>
</dbReference>
<dbReference type="GO" id="GO:0005788">
    <property type="term" value="C:endoplasmic reticulum lumen"/>
    <property type="evidence" value="ECO:0007669"/>
    <property type="project" value="UniProtKB-SubCell"/>
</dbReference>